<keyword evidence="12 14" id="KW-0057">Aromatic amino acid biosynthesis</keyword>
<dbReference type="GO" id="GO:0004765">
    <property type="term" value="F:shikimate kinase activity"/>
    <property type="evidence" value="ECO:0007669"/>
    <property type="project" value="UniProtKB-UniRule"/>
</dbReference>
<dbReference type="HOGENOM" id="CLU_073768_0_0_2"/>
<evidence type="ECO:0000256" key="9">
    <source>
        <dbReference type="ARBA" id="ARBA00022741"/>
    </source>
</evidence>
<dbReference type="Proteomes" id="UP000000262">
    <property type="component" value="Chromosome"/>
</dbReference>
<keyword evidence="8 14" id="KW-0808">Transferase</keyword>
<dbReference type="AlphaFoldDB" id="A8A9X0"/>
<keyword evidence="6 14" id="KW-0963">Cytoplasm</keyword>
<protein>
    <recommendedName>
        <fullName evidence="5 14">Shikimate kinase</fullName>
        <shortName evidence="14">SK</shortName>
        <ecNumber evidence="4 14">2.7.1.71</ecNumber>
    </recommendedName>
</protein>
<reference evidence="17 18" key="1">
    <citation type="journal article" date="2008" name="Genome Biol.">
        <title>A genomic analysis of the archaeal system Ignicoccus hospitalis-Nanoarchaeum equitans.</title>
        <authorList>
            <person name="Podar M."/>
            <person name="Anderson I."/>
            <person name="Makarova K.S."/>
            <person name="Elkins J.G."/>
            <person name="Ivanova N."/>
            <person name="Wall M.A."/>
            <person name="Lykidis A."/>
            <person name="Mavromatis K."/>
            <person name="Sun H."/>
            <person name="Hudson M.E."/>
            <person name="Chen W."/>
            <person name="Deciu C."/>
            <person name="Hutchison D."/>
            <person name="Eads J.R."/>
            <person name="Anderson A."/>
            <person name="Fernandes F."/>
            <person name="Szeto E."/>
            <person name="Lapidus A."/>
            <person name="Kyrpides N.C."/>
            <person name="Saier M.H.Jr."/>
            <person name="Richardson P.M."/>
            <person name="Rachel R."/>
            <person name="Huber H."/>
            <person name="Eisen J.A."/>
            <person name="Koonin E.V."/>
            <person name="Keller M."/>
            <person name="Stetter K.O."/>
        </authorList>
    </citation>
    <scope>NUCLEOTIDE SEQUENCE [LARGE SCALE GENOMIC DNA]</scope>
    <source>
        <strain evidence="18">KIN4/I / DSM 18386 / JCM 14125</strain>
    </source>
</reference>
<feature type="domain" description="GHMP kinase N-terminal" evidence="15">
    <location>
        <begin position="48"/>
        <end position="135"/>
    </location>
</feature>
<keyword evidence="11 14" id="KW-0067">ATP-binding</keyword>
<dbReference type="Gene3D" id="3.30.230.10">
    <property type="match status" value="1"/>
</dbReference>
<evidence type="ECO:0000259" key="15">
    <source>
        <dbReference type="Pfam" id="PF00288"/>
    </source>
</evidence>
<keyword evidence="10 14" id="KW-0418">Kinase</keyword>
<dbReference type="InterPro" id="IPR036554">
    <property type="entry name" value="GHMP_kinase_C_sf"/>
</dbReference>
<dbReference type="GO" id="GO:0008652">
    <property type="term" value="P:amino acid biosynthetic process"/>
    <property type="evidence" value="ECO:0007669"/>
    <property type="project" value="UniProtKB-KW"/>
</dbReference>
<comment type="catalytic activity">
    <reaction evidence="13 14">
        <text>shikimate + ATP = 3-phosphoshikimate + ADP + H(+)</text>
        <dbReference type="Rhea" id="RHEA:13121"/>
        <dbReference type="ChEBI" id="CHEBI:15378"/>
        <dbReference type="ChEBI" id="CHEBI:30616"/>
        <dbReference type="ChEBI" id="CHEBI:36208"/>
        <dbReference type="ChEBI" id="CHEBI:145989"/>
        <dbReference type="ChEBI" id="CHEBI:456216"/>
        <dbReference type="EC" id="2.7.1.71"/>
    </reaction>
</comment>
<dbReference type="Pfam" id="PF08544">
    <property type="entry name" value="GHMP_kinases_C"/>
    <property type="match status" value="1"/>
</dbReference>
<evidence type="ECO:0000256" key="1">
    <source>
        <dbReference type="ARBA" id="ARBA00004496"/>
    </source>
</evidence>
<evidence type="ECO:0000256" key="13">
    <source>
        <dbReference type="ARBA" id="ARBA00048567"/>
    </source>
</evidence>
<dbReference type="PANTHER" id="PTHR20861:SF3">
    <property type="entry name" value="SHIKIMATE KINASE"/>
    <property type="match status" value="1"/>
</dbReference>
<feature type="binding site" evidence="14">
    <location>
        <begin position="74"/>
        <end position="84"/>
    </location>
    <ligand>
        <name>ATP</name>
        <dbReference type="ChEBI" id="CHEBI:30616"/>
    </ligand>
</feature>
<dbReference type="InterPro" id="IPR010189">
    <property type="entry name" value="SK_arc"/>
</dbReference>
<gene>
    <name evidence="14" type="primary">aroK</name>
    <name evidence="17" type="ordered locus">Igni_0540</name>
</gene>
<dbReference type="InterPro" id="IPR020568">
    <property type="entry name" value="Ribosomal_Su5_D2-typ_SF"/>
</dbReference>
<comment type="subcellular location">
    <subcellularLocation>
        <location evidence="1 14">Cytoplasm</location>
    </subcellularLocation>
</comment>
<evidence type="ECO:0000256" key="3">
    <source>
        <dbReference type="ARBA" id="ARBA00010202"/>
    </source>
</evidence>
<dbReference type="Pfam" id="PF00288">
    <property type="entry name" value="GHMP_kinases_N"/>
    <property type="match status" value="1"/>
</dbReference>
<keyword evidence="9 14" id="KW-0547">Nucleotide-binding</keyword>
<evidence type="ECO:0000256" key="10">
    <source>
        <dbReference type="ARBA" id="ARBA00022777"/>
    </source>
</evidence>
<dbReference type="InterPro" id="IPR014721">
    <property type="entry name" value="Ribsml_uS5_D2-typ_fold_subgr"/>
</dbReference>
<dbReference type="EC" id="2.7.1.71" evidence="4 14"/>
<dbReference type="Gene3D" id="3.30.70.890">
    <property type="entry name" value="GHMP kinase, C-terminal domain"/>
    <property type="match status" value="1"/>
</dbReference>
<dbReference type="GO" id="GO:0005524">
    <property type="term" value="F:ATP binding"/>
    <property type="evidence" value="ECO:0007669"/>
    <property type="project" value="UniProtKB-UniRule"/>
</dbReference>
<dbReference type="EMBL" id="CP000816">
    <property type="protein sequence ID" value="ABU81722.1"/>
    <property type="molecule type" value="Genomic_DNA"/>
</dbReference>
<dbReference type="GO" id="GO:0009423">
    <property type="term" value="P:chorismate biosynthetic process"/>
    <property type="evidence" value="ECO:0007669"/>
    <property type="project" value="UniProtKB-UniRule"/>
</dbReference>
<dbReference type="InterPro" id="IPR006204">
    <property type="entry name" value="GHMP_kinase_N_dom"/>
</dbReference>
<dbReference type="PRINTS" id="PR00958">
    <property type="entry name" value="HOMSERKINASE"/>
</dbReference>
<dbReference type="PhylomeDB" id="A8A9X0"/>
<comment type="similarity">
    <text evidence="3 14">Belongs to the GHMP kinase family. Archaeal shikimate kinase subfamily.</text>
</comment>
<evidence type="ECO:0000256" key="6">
    <source>
        <dbReference type="ARBA" id="ARBA00022490"/>
    </source>
</evidence>
<keyword evidence="18" id="KW-1185">Reference proteome</keyword>
<evidence type="ECO:0000313" key="18">
    <source>
        <dbReference type="Proteomes" id="UP000000262"/>
    </source>
</evidence>
<evidence type="ECO:0000256" key="4">
    <source>
        <dbReference type="ARBA" id="ARBA00012154"/>
    </source>
</evidence>
<dbReference type="GO" id="GO:0009073">
    <property type="term" value="P:aromatic amino acid family biosynthetic process"/>
    <property type="evidence" value="ECO:0007669"/>
    <property type="project" value="UniProtKB-KW"/>
</dbReference>
<evidence type="ECO:0000256" key="11">
    <source>
        <dbReference type="ARBA" id="ARBA00022840"/>
    </source>
</evidence>
<evidence type="ECO:0000256" key="14">
    <source>
        <dbReference type="HAMAP-Rule" id="MF_00370"/>
    </source>
</evidence>
<name>A8A9X0_IGNH4</name>
<feature type="domain" description="GHMP kinase C-terminal" evidence="16">
    <location>
        <begin position="198"/>
        <end position="257"/>
    </location>
</feature>
<dbReference type="UniPathway" id="UPA00053">
    <property type="reaction ID" value="UER00088"/>
</dbReference>
<evidence type="ECO:0000256" key="5">
    <source>
        <dbReference type="ARBA" id="ARBA00013853"/>
    </source>
</evidence>
<dbReference type="PANTHER" id="PTHR20861">
    <property type="entry name" value="HOMOSERINE/4-DIPHOSPHOCYTIDYL-2-C-METHYL-D-ERYTHRITOL KINASE"/>
    <property type="match status" value="1"/>
</dbReference>
<evidence type="ECO:0000256" key="8">
    <source>
        <dbReference type="ARBA" id="ARBA00022679"/>
    </source>
</evidence>
<dbReference type="PIRSF" id="PIRSF005758">
    <property type="entry name" value="Shikimt_kin_arch"/>
    <property type="match status" value="1"/>
</dbReference>
<dbReference type="GO" id="GO:0005737">
    <property type="term" value="C:cytoplasm"/>
    <property type="evidence" value="ECO:0007669"/>
    <property type="project" value="UniProtKB-SubCell"/>
</dbReference>
<dbReference type="STRING" id="453591.Igni_0540"/>
<evidence type="ECO:0000256" key="7">
    <source>
        <dbReference type="ARBA" id="ARBA00022605"/>
    </source>
</evidence>
<organism evidence="17 18">
    <name type="scientific">Ignicoccus hospitalis (strain KIN4/I / DSM 18386 / JCM 14125)</name>
    <dbReference type="NCBI Taxonomy" id="453591"/>
    <lineage>
        <taxon>Archaea</taxon>
        <taxon>Thermoproteota</taxon>
        <taxon>Thermoprotei</taxon>
        <taxon>Desulfurococcales</taxon>
        <taxon>Desulfurococcaceae</taxon>
        <taxon>Ignicoccus</taxon>
    </lineage>
</organism>
<sequence length="272" mass="28795">MLESELPFAYAGGSALNAVASWKGAAFAISLKVEVKVVEGKRIDNKLLRSVYEVFKEQVCDPGEVTFVVKSEVPPAGGLKSSSAVANAATLALFERCGMRPSPYYALKLSVEAAKRAGVTVTGAFDDAAASMLGGLVITDNKEMVVEERRPLEGLRAIVLPRGGRGLSYGEVAERLRLLKREFLKVYEMLKAGDLYGAMTLNGFLVAGALGYPQGPVLDALRAGALAASVSGNGPSYVALADRDKVEDVYEALSKHGRPVVAEVVNSPAYLP</sequence>
<dbReference type="InterPro" id="IPR013750">
    <property type="entry name" value="GHMP_kinase_C_dom"/>
</dbReference>
<dbReference type="HAMAP" id="MF_00370">
    <property type="entry name" value="Shik_kinase_arch"/>
    <property type="match status" value="1"/>
</dbReference>
<comment type="pathway">
    <text evidence="2 14">Metabolic intermediate biosynthesis; chorismate biosynthesis; chorismate from D-erythrose 4-phosphate and phosphoenolpyruvate: step 5/7.</text>
</comment>
<dbReference type="SUPFAM" id="SSF55060">
    <property type="entry name" value="GHMP Kinase, C-terminal domain"/>
    <property type="match status" value="1"/>
</dbReference>
<dbReference type="NCBIfam" id="TIGR01920">
    <property type="entry name" value="Shik_kin_archae"/>
    <property type="match status" value="1"/>
</dbReference>
<evidence type="ECO:0000313" key="17">
    <source>
        <dbReference type="EMBL" id="ABU81722.1"/>
    </source>
</evidence>
<evidence type="ECO:0000256" key="2">
    <source>
        <dbReference type="ARBA" id="ARBA00004842"/>
    </source>
</evidence>
<evidence type="ECO:0000256" key="12">
    <source>
        <dbReference type="ARBA" id="ARBA00023141"/>
    </source>
</evidence>
<keyword evidence="7 14" id="KW-0028">Amino-acid biosynthesis</keyword>
<accession>A8A9X0</accession>
<evidence type="ECO:0000259" key="16">
    <source>
        <dbReference type="Pfam" id="PF08544"/>
    </source>
</evidence>
<dbReference type="KEGG" id="iho:Igni_0540"/>
<proteinExistence type="inferred from homology"/>
<dbReference type="eggNOG" id="arCOG01025">
    <property type="taxonomic scope" value="Archaea"/>
</dbReference>
<dbReference type="SUPFAM" id="SSF54211">
    <property type="entry name" value="Ribosomal protein S5 domain 2-like"/>
    <property type="match status" value="1"/>
</dbReference>